<proteinExistence type="predicted"/>
<name>A0A9Q1JMM0_9CARY</name>
<sequence length="177" mass="19499">MKAKHLRVAQVAAACWSILLKKLSRALETSGVDLSKANISVELDLGKGSSTAAASPAVLYILRYLSLFTSLTAITISHCQQATPYSVAVGDEVFFELFKEKGQLIIGKRQYKGKDAYGKALGEQQRQKKERIQGHSTDVHRYTVGGALIFEGCHCPRNRLYPVHYETIALVTIIAVF</sequence>
<keyword evidence="2" id="KW-1185">Reference proteome</keyword>
<comment type="caution">
    <text evidence="1">The sequence shown here is derived from an EMBL/GenBank/DDBJ whole genome shotgun (WGS) entry which is preliminary data.</text>
</comment>
<organism evidence="1 2">
    <name type="scientific">Carnegiea gigantea</name>
    <dbReference type="NCBI Taxonomy" id="171969"/>
    <lineage>
        <taxon>Eukaryota</taxon>
        <taxon>Viridiplantae</taxon>
        <taxon>Streptophyta</taxon>
        <taxon>Embryophyta</taxon>
        <taxon>Tracheophyta</taxon>
        <taxon>Spermatophyta</taxon>
        <taxon>Magnoliopsida</taxon>
        <taxon>eudicotyledons</taxon>
        <taxon>Gunneridae</taxon>
        <taxon>Pentapetalae</taxon>
        <taxon>Caryophyllales</taxon>
        <taxon>Cactineae</taxon>
        <taxon>Cactaceae</taxon>
        <taxon>Cactoideae</taxon>
        <taxon>Echinocereeae</taxon>
        <taxon>Carnegiea</taxon>
    </lineage>
</organism>
<accession>A0A9Q1JMM0</accession>
<evidence type="ECO:0000313" key="2">
    <source>
        <dbReference type="Proteomes" id="UP001153076"/>
    </source>
</evidence>
<dbReference type="Proteomes" id="UP001153076">
    <property type="component" value="Unassembled WGS sequence"/>
</dbReference>
<evidence type="ECO:0000313" key="1">
    <source>
        <dbReference type="EMBL" id="KAJ8425508.1"/>
    </source>
</evidence>
<reference evidence="1" key="1">
    <citation type="submission" date="2022-04" db="EMBL/GenBank/DDBJ databases">
        <title>Carnegiea gigantea Genome sequencing and assembly v2.</title>
        <authorList>
            <person name="Copetti D."/>
            <person name="Sanderson M.J."/>
            <person name="Burquez A."/>
            <person name="Wojciechowski M.F."/>
        </authorList>
    </citation>
    <scope>NUCLEOTIDE SEQUENCE</scope>
    <source>
        <strain evidence="1">SGP5-SGP5p</strain>
        <tissue evidence="1">Aerial part</tissue>
    </source>
</reference>
<protein>
    <submittedName>
        <fullName evidence="1">Uncharacterized protein</fullName>
    </submittedName>
</protein>
<dbReference type="EMBL" id="JAKOGI010001460">
    <property type="protein sequence ID" value="KAJ8425508.1"/>
    <property type="molecule type" value="Genomic_DNA"/>
</dbReference>
<dbReference type="AlphaFoldDB" id="A0A9Q1JMM0"/>
<gene>
    <name evidence="1" type="ORF">Cgig2_015882</name>
</gene>